<dbReference type="PANTHER" id="PTHR42977">
    <property type="entry name" value="HYDROLASE-RELATED"/>
    <property type="match status" value="1"/>
</dbReference>
<sequence>MAVTTKFVNADGVKVFYREGISPNKPDAPVILLLHGFPSSSHQYRNLIPLLSHKYRVLAPDLPGFGFTEVPEERQYKYTFESLSNTIAEFLEALSVEKFSVYVFDYGAPTTWRLALQRPEAITAIISQNGNAYEEGLGFFWEPVRSFWATGAANEREALRKAFLNLPTTQWQYTHGTPSTHSIAPEAPYLDFALFERPGNGEIQMDLLYDYRENVKMYPQLHDYFKKSQVPLLAVWGKNDEIFLAPGAEAFKKDIKGAEVVLLDAGHFAVESHTAEIAELMLGFLERKGIV</sequence>
<organism evidence="3 4">
    <name type="scientific">Coleophoma cylindrospora</name>
    <dbReference type="NCBI Taxonomy" id="1849047"/>
    <lineage>
        <taxon>Eukaryota</taxon>
        <taxon>Fungi</taxon>
        <taxon>Dikarya</taxon>
        <taxon>Ascomycota</taxon>
        <taxon>Pezizomycotina</taxon>
        <taxon>Leotiomycetes</taxon>
        <taxon>Helotiales</taxon>
        <taxon>Dermateaceae</taxon>
        <taxon>Coleophoma</taxon>
    </lineage>
</organism>
<dbReference type="Gene3D" id="3.40.50.1820">
    <property type="entry name" value="alpha/beta hydrolase"/>
    <property type="match status" value="1"/>
</dbReference>
<dbReference type="InterPro" id="IPR000639">
    <property type="entry name" value="Epox_hydrolase-like"/>
</dbReference>
<dbReference type="Pfam" id="PF00561">
    <property type="entry name" value="Abhydrolase_1"/>
    <property type="match status" value="1"/>
</dbReference>
<dbReference type="OrthoDB" id="6431331at2759"/>
<dbReference type="InterPro" id="IPR000073">
    <property type="entry name" value="AB_hydrolase_1"/>
</dbReference>
<name>A0A3D8RMI9_9HELO</name>
<dbReference type="EMBL" id="PDLM01000006">
    <property type="protein sequence ID" value="RDW75275.1"/>
    <property type="molecule type" value="Genomic_DNA"/>
</dbReference>
<reference evidence="3 4" key="1">
    <citation type="journal article" date="2018" name="IMA Fungus">
        <title>IMA Genome-F 9: Draft genome sequence of Annulohypoxylon stygium, Aspergillus mulundensis, Berkeleyomyces basicola (syn. Thielaviopsis basicola), Ceratocystis smalleyi, two Cercospora beticola strains, Coleophoma cylindrospora, Fusarium fracticaudum, Phialophora cf. hyalina, and Morchella septimelata.</title>
        <authorList>
            <person name="Wingfield B.D."/>
            <person name="Bills G.F."/>
            <person name="Dong Y."/>
            <person name="Huang W."/>
            <person name="Nel W.J."/>
            <person name="Swalarsk-Parry B.S."/>
            <person name="Vaghefi N."/>
            <person name="Wilken P.M."/>
            <person name="An Z."/>
            <person name="de Beer Z.W."/>
            <person name="De Vos L."/>
            <person name="Chen L."/>
            <person name="Duong T.A."/>
            <person name="Gao Y."/>
            <person name="Hammerbacher A."/>
            <person name="Kikkert J.R."/>
            <person name="Li Y."/>
            <person name="Li H."/>
            <person name="Li K."/>
            <person name="Li Q."/>
            <person name="Liu X."/>
            <person name="Ma X."/>
            <person name="Naidoo K."/>
            <person name="Pethybridge S.J."/>
            <person name="Sun J."/>
            <person name="Steenkamp E.T."/>
            <person name="van der Nest M.A."/>
            <person name="van Wyk S."/>
            <person name="Wingfield M.J."/>
            <person name="Xiong C."/>
            <person name="Yue Q."/>
            <person name="Zhang X."/>
        </authorList>
    </citation>
    <scope>NUCLEOTIDE SEQUENCE [LARGE SCALE GENOMIC DNA]</scope>
    <source>
        <strain evidence="3 4">BP6252</strain>
    </source>
</reference>
<proteinExistence type="predicted"/>
<gene>
    <name evidence="3" type="ORF">BP6252_06417</name>
</gene>
<evidence type="ECO:0000259" key="2">
    <source>
        <dbReference type="Pfam" id="PF00561"/>
    </source>
</evidence>
<comment type="caution">
    <text evidence="3">The sequence shown here is derived from an EMBL/GenBank/DDBJ whole genome shotgun (WGS) entry which is preliminary data.</text>
</comment>
<dbReference type="Proteomes" id="UP000256645">
    <property type="component" value="Unassembled WGS sequence"/>
</dbReference>
<protein>
    <submittedName>
        <fullName evidence="3">Putative soluble epoxide hydrolase</fullName>
    </submittedName>
</protein>
<dbReference type="PANTHER" id="PTHR42977:SF3">
    <property type="entry name" value="AB HYDROLASE-1 DOMAIN-CONTAINING PROTEIN"/>
    <property type="match status" value="1"/>
</dbReference>
<dbReference type="PRINTS" id="PR00111">
    <property type="entry name" value="ABHYDROLASE"/>
</dbReference>
<keyword evidence="4" id="KW-1185">Reference proteome</keyword>
<dbReference type="SUPFAM" id="SSF53474">
    <property type="entry name" value="alpha/beta-Hydrolases"/>
    <property type="match status" value="1"/>
</dbReference>
<dbReference type="STRING" id="1849047.A0A3D8RMI9"/>
<evidence type="ECO:0000256" key="1">
    <source>
        <dbReference type="ARBA" id="ARBA00022801"/>
    </source>
</evidence>
<dbReference type="GO" id="GO:0004301">
    <property type="term" value="F:epoxide hydrolase activity"/>
    <property type="evidence" value="ECO:0007669"/>
    <property type="project" value="TreeGrafter"/>
</dbReference>
<evidence type="ECO:0000313" key="4">
    <source>
        <dbReference type="Proteomes" id="UP000256645"/>
    </source>
</evidence>
<dbReference type="AlphaFoldDB" id="A0A3D8RMI9"/>
<dbReference type="InterPro" id="IPR051340">
    <property type="entry name" value="Haloalkane_dehalogenase"/>
</dbReference>
<accession>A0A3D8RMI9</accession>
<keyword evidence="1 3" id="KW-0378">Hydrolase</keyword>
<evidence type="ECO:0000313" key="3">
    <source>
        <dbReference type="EMBL" id="RDW75275.1"/>
    </source>
</evidence>
<feature type="domain" description="AB hydrolase-1" evidence="2">
    <location>
        <begin position="29"/>
        <end position="273"/>
    </location>
</feature>
<dbReference type="PRINTS" id="PR00412">
    <property type="entry name" value="EPOXHYDRLASE"/>
</dbReference>
<dbReference type="InterPro" id="IPR029058">
    <property type="entry name" value="AB_hydrolase_fold"/>
</dbReference>